<dbReference type="FunFam" id="3.30.930.10:FF:000004">
    <property type="entry name" value="Alanine--tRNA ligase"/>
    <property type="match status" value="1"/>
</dbReference>
<dbReference type="InterPro" id="IPR018163">
    <property type="entry name" value="Thr/Ala-tRNA-synth_IIc_edit"/>
</dbReference>
<dbReference type="EMBL" id="SMGQ01000011">
    <property type="protein sequence ID" value="TCK98257.1"/>
    <property type="molecule type" value="Genomic_DNA"/>
</dbReference>
<keyword evidence="17" id="KW-1185">Reference proteome</keyword>
<keyword evidence="10 13" id="KW-0030">Aminoacyl-tRNA synthetase</keyword>
<dbReference type="Gene3D" id="2.40.30.130">
    <property type="match status" value="1"/>
</dbReference>
<dbReference type="Pfam" id="PF07973">
    <property type="entry name" value="tRNA_SAD"/>
    <property type="match status" value="1"/>
</dbReference>
<dbReference type="GO" id="GO:0140096">
    <property type="term" value="F:catalytic activity, acting on a protein"/>
    <property type="evidence" value="ECO:0007669"/>
    <property type="project" value="UniProtKB-ARBA"/>
</dbReference>
<comment type="similarity">
    <text evidence="1 13">Belongs to the class-II aminoacyl-tRNA synthetase family.</text>
</comment>
<dbReference type="PRINTS" id="PR00980">
    <property type="entry name" value="TRNASYNTHALA"/>
</dbReference>
<dbReference type="InterPro" id="IPR018165">
    <property type="entry name" value="Ala-tRNA-synth_IIc_core"/>
</dbReference>
<dbReference type="SUPFAM" id="SSF55186">
    <property type="entry name" value="ThrRS/AlaRS common domain"/>
    <property type="match status" value="1"/>
</dbReference>
<dbReference type="OrthoDB" id="9803884at2"/>
<dbReference type="HAMAP" id="MF_00036_B">
    <property type="entry name" value="Ala_tRNA_synth_B"/>
    <property type="match status" value="1"/>
</dbReference>
<dbReference type="Gene3D" id="3.30.930.10">
    <property type="entry name" value="Bira Bifunctional Protein, Domain 2"/>
    <property type="match status" value="1"/>
</dbReference>
<dbReference type="InterPro" id="IPR018162">
    <property type="entry name" value="Ala-tRNA-ligase_IIc_anticod-bd"/>
</dbReference>
<reference evidence="16 17" key="1">
    <citation type="submission" date="2019-03" db="EMBL/GenBank/DDBJ databases">
        <title>Genomic Encyclopedia of Type Strains, Phase IV (KMG-IV): sequencing the most valuable type-strain genomes for metagenomic binning, comparative biology and taxonomic classification.</title>
        <authorList>
            <person name="Goeker M."/>
        </authorList>
    </citation>
    <scope>NUCLEOTIDE SEQUENCE [LARGE SCALE GENOMIC DNA]</scope>
    <source>
        <strain evidence="16 17">DSM 24176</strain>
    </source>
</reference>
<evidence type="ECO:0000256" key="8">
    <source>
        <dbReference type="ARBA" id="ARBA00022884"/>
    </source>
</evidence>
<proteinExistence type="inferred from homology"/>
<evidence type="ECO:0000256" key="6">
    <source>
        <dbReference type="ARBA" id="ARBA00022833"/>
    </source>
</evidence>
<dbReference type="InterPro" id="IPR023033">
    <property type="entry name" value="Ala_tRNA_ligase_euk/bac"/>
</dbReference>
<gene>
    <name evidence="13" type="primary">alaS</name>
    <name evidence="16" type="ORF">EDC19_0677</name>
</gene>
<dbReference type="GO" id="GO:0000049">
    <property type="term" value="F:tRNA binding"/>
    <property type="evidence" value="ECO:0007669"/>
    <property type="project" value="UniProtKB-KW"/>
</dbReference>
<dbReference type="Gene3D" id="3.30.980.10">
    <property type="entry name" value="Threonyl-trna Synthetase, Chain A, domain 2"/>
    <property type="match status" value="1"/>
</dbReference>
<dbReference type="InterPro" id="IPR012947">
    <property type="entry name" value="tRNA_SAD"/>
</dbReference>
<name>A0A4R1MY99_9FIRM</name>
<keyword evidence="3 13" id="KW-0436">Ligase</keyword>
<dbReference type="InterPro" id="IPR050058">
    <property type="entry name" value="Ala-tRNA_ligase"/>
</dbReference>
<keyword evidence="6 13" id="KW-0862">Zinc</keyword>
<dbReference type="GO" id="GO:0008270">
    <property type="term" value="F:zinc ion binding"/>
    <property type="evidence" value="ECO:0007669"/>
    <property type="project" value="UniProtKB-UniRule"/>
</dbReference>
<dbReference type="GO" id="GO:0016740">
    <property type="term" value="F:transferase activity"/>
    <property type="evidence" value="ECO:0007669"/>
    <property type="project" value="UniProtKB-ARBA"/>
</dbReference>
<dbReference type="AlphaFoldDB" id="A0A4R1MY99"/>
<keyword evidence="8 13" id="KW-0694">RNA-binding</keyword>
<sequence>MKQYGLNELREMYLDFFEKKEHLKMKSFSLVPQNDKSLLLINAGMAPLKPYFTGQETPPKKRVTTCQKCIRTGDIENVGKTARHGTFFEMLGNFSFGDYFKEEAIAWAWEFVTDVLKLPEDRLYISVYEEDDEAETIWNEKIGVDLSHIVRMGKEDNFWELGVGPCGPCSEIYFDRGEKYSCGSADCKVGCDCDRYIEFWNLVFTQFEKDEAGNYHLLENPNIDTGMGLERLAAMMQDVESIFDVDTIKALRDEICQKANLTYKEDAKKDISIRVITDHIRSIVFMASDGILPSNEGRGYVLRRLLRRAARHGKLLGIEGKFLADLSQIVIEVSKDAYEELVEKEAYLYKIISIEEDRFDETIDQGLTILKEYIHDMQIKNETTLLGKKAFKLYDTYGFPLDLTKEILEEEGLFVDEKAFNEAMEQQRERARTAREESNYMGSKESVYNQLDAKLSSEFVGYDQIQCQSTITALATEEIVTTIHENEKGTIFVEQTPFYATSGGQLKDTGMIKSKNGIFVVEDVIKVMGNKIAHIGKVIEGTFSMDDTVTLFIDKEKRYATAKNHSATHILHKALKDVLGAHIEQAGSYVSEDRLRFDYTHFSALNDEEIEEVERIVNEKISDSLPVQTKVMTIDEAKQRGAVALFGEKYDSNVRVVSMGDYSMELCGGTHIQNTNEINTFKIISETGVAAGVRRMEALTSNHAIQYYKDQEKTIQELAKILKSDTHQIVKKAENVMDEMKKLQQENEKLKSQLASGAVDDILSEVKEIQGIQLLSAKVDNLEMNDLRNLGDQLKQKIGSGVIVLATSHNGKVNLIGMVTDDVIKKGAHAGNIIKETAGIVGGGGGGRPNMAQAGGKHPEKIQEALENVTSILEKQLN</sequence>
<comment type="function">
    <text evidence="11 13">Catalyzes the attachment of alanine to tRNA(Ala) in a two-step reaction: alanine is first activated by ATP to form Ala-AMP and then transferred to the acceptor end of tRNA(Ala). Also edits incorrectly charged Ser-tRNA(Ala) and Gly-tRNA(Ala) via its editing domain.</text>
</comment>
<evidence type="ECO:0000259" key="15">
    <source>
        <dbReference type="PROSITE" id="PS50860"/>
    </source>
</evidence>
<dbReference type="InterPro" id="IPR009000">
    <property type="entry name" value="Transl_B-barrel_sf"/>
</dbReference>
<dbReference type="PANTHER" id="PTHR11777">
    <property type="entry name" value="ALANYL-TRNA SYNTHETASE"/>
    <property type="match status" value="1"/>
</dbReference>
<dbReference type="Gene3D" id="3.30.54.20">
    <property type="match status" value="1"/>
</dbReference>
<comment type="catalytic activity">
    <reaction evidence="12 13">
        <text>tRNA(Ala) + L-alanine + ATP = L-alanyl-tRNA(Ala) + AMP + diphosphate</text>
        <dbReference type="Rhea" id="RHEA:12540"/>
        <dbReference type="Rhea" id="RHEA-COMP:9657"/>
        <dbReference type="Rhea" id="RHEA-COMP:9923"/>
        <dbReference type="ChEBI" id="CHEBI:30616"/>
        <dbReference type="ChEBI" id="CHEBI:33019"/>
        <dbReference type="ChEBI" id="CHEBI:57972"/>
        <dbReference type="ChEBI" id="CHEBI:78442"/>
        <dbReference type="ChEBI" id="CHEBI:78497"/>
        <dbReference type="ChEBI" id="CHEBI:456215"/>
        <dbReference type="EC" id="6.1.1.7"/>
    </reaction>
</comment>
<dbReference type="PANTHER" id="PTHR11777:SF9">
    <property type="entry name" value="ALANINE--TRNA LIGASE, CYTOPLASMIC"/>
    <property type="match status" value="1"/>
</dbReference>
<dbReference type="InterPro" id="IPR018164">
    <property type="entry name" value="Ala-tRNA-synth_IIc_N"/>
</dbReference>
<evidence type="ECO:0000256" key="10">
    <source>
        <dbReference type="ARBA" id="ARBA00023146"/>
    </source>
</evidence>
<dbReference type="NCBIfam" id="TIGR00344">
    <property type="entry name" value="alaS"/>
    <property type="match status" value="1"/>
</dbReference>
<feature type="binding site" evidence="13">
    <location>
        <position position="569"/>
    </location>
    <ligand>
        <name>Zn(2+)</name>
        <dbReference type="ChEBI" id="CHEBI:29105"/>
    </ligand>
</feature>
<dbReference type="EC" id="6.1.1.7" evidence="13"/>
<dbReference type="Pfam" id="PF02272">
    <property type="entry name" value="DHHA1"/>
    <property type="match status" value="1"/>
</dbReference>
<protein>
    <recommendedName>
        <fullName evidence="13">Alanine--tRNA ligase</fullName>
        <ecNumber evidence="13">6.1.1.7</ecNumber>
    </recommendedName>
    <alternativeName>
        <fullName evidence="13">Alanyl-tRNA synthetase</fullName>
        <shortName evidence="13">AlaRS</shortName>
    </alternativeName>
</protein>
<feature type="binding site" evidence="13">
    <location>
        <position position="667"/>
    </location>
    <ligand>
        <name>Zn(2+)</name>
        <dbReference type="ChEBI" id="CHEBI:29105"/>
    </ligand>
</feature>
<dbReference type="SUPFAM" id="SSF55681">
    <property type="entry name" value="Class II aaRS and biotin synthetases"/>
    <property type="match status" value="1"/>
</dbReference>
<dbReference type="GO" id="GO:0004813">
    <property type="term" value="F:alanine-tRNA ligase activity"/>
    <property type="evidence" value="ECO:0007669"/>
    <property type="project" value="UniProtKB-UniRule"/>
</dbReference>
<evidence type="ECO:0000256" key="5">
    <source>
        <dbReference type="ARBA" id="ARBA00022741"/>
    </source>
</evidence>
<dbReference type="FunFam" id="3.10.310.40:FF:000001">
    <property type="entry name" value="Alanine--tRNA ligase"/>
    <property type="match status" value="1"/>
</dbReference>
<keyword evidence="14" id="KW-0175">Coiled coil</keyword>
<evidence type="ECO:0000256" key="14">
    <source>
        <dbReference type="SAM" id="Coils"/>
    </source>
</evidence>
<feature type="domain" description="Alanyl-transfer RNA synthetases family profile" evidence="15">
    <location>
        <begin position="4"/>
        <end position="710"/>
    </location>
</feature>
<evidence type="ECO:0000313" key="17">
    <source>
        <dbReference type="Proteomes" id="UP000294545"/>
    </source>
</evidence>
<evidence type="ECO:0000256" key="9">
    <source>
        <dbReference type="ARBA" id="ARBA00022917"/>
    </source>
</evidence>
<organism evidence="16 17">
    <name type="scientific">Natranaerovirga hydrolytica</name>
    <dbReference type="NCBI Taxonomy" id="680378"/>
    <lineage>
        <taxon>Bacteria</taxon>
        <taxon>Bacillati</taxon>
        <taxon>Bacillota</taxon>
        <taxon>Clostridia</taxon>
        <taxon>Lachnospirales</taxon>
        <taxon>Natranaerovirgaceae</taxon>
        <taxon>Natranaerovirga</taxon>
    </lineage>
</organism>
<evidence type="ECO:0000313" key="16">
    <source>
        <dbReference type="EMBL" id="TCK98257.1"/>
    </source>
</evidence>
<dbReference type="Pfam" id="PF01411">
    <property type="entry name" value="tRNA-synt_2c"/>
    <property type="match status" value="1"/>
</dbReference>
<dbReference type="InterPro" id="IPR045864">
    <property type="entry name" value="aa-tRNA-synth_II/BPL/LPL"/>
</dbReference>
<keyword evidence="13" id="KW-0963">Cytoplasm</keyword>
<accession>A0A4R1MY99</accession>
<dbReference type="FunFam" id="3.30.980.10:FF:000004">
    <property type="entry name" value="Alanine--tRNA ligase, cytoplasmic"/>
    <property type="match status" value="1"/>
</dbReference>
<dbReference type="GO" id="GO:0002161">
    <property type="term" value="F:aminoacyl-tRNA deacylase activity"/>
    <property type="evidence" value="ECO:0007669"/>
    <property type="project" value="TreeGrafter"/>
</dbReference>
<evidence type="ECO:0000256" key="2">
    <source>
        <dbReference type="ARBA" id="ARBA00022555"/>
    </source>
</evidence>
<dbReference type="InterPro" id="IPR002318">
    <property type="entry name" value="Ala-tRNA-lgiase_IIc"/>
</dbReference>
<comment type="domain">
    <text evidence="13">Consists of three domains; the N-terminal catalytic domain, the editing domain and the C-terminal C-Ala domain. The editing domain removes incorrectly charged amino acids, while the C-Ala domain, along with tRNA(Ala), serves as a bridge to cooperatively bring together the editing and aminoacylation centers thus stimulating deacylation of misacylated tRNAs.</text>
</comment>
<dbReference type="GO" id="GO:0005829">
    <property type="term" value="C:cytosol"/>
    <property type="evidence" value="ECO:0007669"/>
    <property type="project" value="TreeGrafter"/>
</dbReference>
<dbReference type="GO" id="GO:0006419">
    <property type="term" value="P:alanyl-tRNA aminoacylation"/>
    <property type="evidence" value="ECO:0007669"/>
    <property type="project" value="UniProtKB-UniRule"/>
</dbReference>
<feature type="binding site" evidence="13">
    <location>
        <position position="565"/>
    </location>
    <ligand>
        <name>Zn(2+)</name>
        <dbReference type="ChEBI" id="CHEBI:29105"/>
    </ligand>
</feature>
<dbReference type="GO" id="GO:0005524">
    <property type="term" value="F:ATP binding"/>
    <property type="evidence" value="ECO:0007669"/>
    <property type="project" value="UniProtKB-UniRule"/>
</dbReference>
<keyword evidence="4 13" id="KW-0479">Metal-binding</keyword>
<evidence type="ECO:0000256" key="12">
    <source>
        <dbReference type="ARBA" id="ARBA00048300"/>
    </source>
</evidence>
<evidence type="ECO:0000256" key="3">
    <source>
        <dbReference type="ARBA" id="ARBA00022598"/>
    </source>
</evidence>
<dbReference type="CDD" id="cd00673">
    <property type="entry name" value="AlaRS_core"/>
    <property type="match status" value="1"/>
</dbReference>
<feature type="coiled-coil region" evidence="14">
    <location>
        <begin position="726"/>
        <end position="760"/>
    </location>
</feature>
<dbReference type="InterPro" id="IPR003156">
    <property type="entry name" value="DHHA1_dom"/>
</dbReference>
<dbReference type="SMART" id="SM00863">
    <property type="entry name" value="tRNA_SAD"/>
    <property type="match status" value="1"/>
</dbReference>
<dbReference type="SUPFAM" id="SSF101353">
    <property type="entry name" value="Putative anticodon-binding domain of alanyl-tRNA synthetase (AlaRS)"/>
    <property type="match status" value="1"/>
</dbReference>
<dbReference type="FunFam" id="3.30.54.20:FF:000001">
    <property type="entry name" value="Alanine--tRNA ligase"/>
    <property type="match status" value="1"/>
</dbReference>
<evidence type="ECO:0000256" key="4">
    <source>
        <dbReference type="ARBA" id="ARBA00022723"/>
    </source>
</evidence>
<evidence type="ECO:0000256" key="13">
    <source>
        <dbReference type="HAMAP-Rule" id="MF_00036"/>
    </source>
</evidence>
<comment type="cofactor">
    <cofactor evidence="13">
        <name>Zn(2+)</name>
        <dbReference type="ChEBI" id="CHEBI:29105"/>
    </cofactor>
    <text evidence="13">Binds 1 zinc ion per subunit.</text>
</comment>
<keyword evidence="5 13" id="KW-0547">Nucleotide-binding</keyword>
<evidence type="ECO:0000256" key="11">
    <source>
        <dbReference type="ARBA" id="ARBA00024779"/>
    </source>
</evidence>
<evidence type="ECO:0000256" key="1">
    <source>
        <dbReference type="ARBA" id="ARBA00008226"/>
    </source>
</evidence>
<comment type="caution">
    <text evidence="16">The sequence shown here is derived from an EMBL/GenBank/DDBJ whole genome shotgun (WGS) entry which is preliminary data.</text>
</comment>
<keyword evidence="7 13" id="KW-0067">ATP-binding</keyword>
<feature type="binding site" evidence="13">
    <location>
        <position position="671"/>
    </location>
    <ligand>
        <name>Zn(2+)</name>
        <dbReference type="ChEBI" id="CHEBI:29105"/>
    </ligand>
</feature>
<keyword evidence="2 13" id="KW-0820">tRNA-binding</keyword>
<evidence type="ECO:0000256" key="7">
    <source>
        <dbReference type="ARBA" id="ARBA00022840"/>
    </source>
</evidence>
<dbReference type="Proteomes" id="UP000294545">
    <property type="component" value="Unassembled WGS sequence"/>
</dbReference>
<keyword evidence="9 13" id="KW-0648">Protein biosynthesis</keyword>
<comment type="subcellular location">
    <subcellularLocation>
        <location evidence="13">Cytoplasm</location>
    </subcellularLocation>
</comment>
<dbReference type="PROSITE" id="PS50860">
    <property type="entry name" value="AA_TRNA_LIGASE_II_ALA"/>
    <property type="match status" value="1"/>
</dbReference>
<dbReference type="Gene3D" id="6.10.250.550">
    <property type="match status" value="1"/>
</dbReference>
<dbReference type="Gene3D" id="3.10.310.40">
    <property type="match status" value="1"/>
</dbReference>
<dbReference type="SUPFAM" id="SSF50447">
    <property type="entry name" value="Translation proteins"/>
    <property type="match status" value="1"/>
</dbReference>